<accession>A0A0F8WP32</accession>
<dbReference type="InterPro" id="IPR003726">
    <property type="entry name" value="HCY_dom"/>
</dbReference>
<dbReference type="PIRSF" id="PIRSF037505">
    <property type="entry name" value="Betaine_HMT"/>
    <property type="match status" value="1"/>
</dbReference>
<dbReference type="SUPFAM" id="SSF82282">
    <property type="entry name" value="Homocysteine S-methyltransferase"/>
    <property type="match status" value="1"/>
</dbReference>
<dbReference type="InterPro" id="IPR017226">
    <property type="entry name" value="BHMT-like"/>
</dbReference>
<reference evidence="4" key="1">
    <citation type="journal article" date="2015" name="Nature">
        <title>Complex archaea that bridge the gap between prokaryotes and eukaryotes.</title>
        <authorList>
            <person name="Spang A."/>
            <person name="Saw J.H."/>
            <person name="Jorgensen S.L."/>
            <person name="Zaremba-Niedzwiedzka K."/>
            <person name="Martijn J."/>
            <person name="Lind A.E."/>
            <person name="van Eijk R."/>
            <person name="Schleper C."/>
            <person name="Guy L."/>
            <person name="Ettema T.J."/>
        </authorList>
    </citation>
    <scope>NUCLEOTIDE SEQUENCE</scope>
</reference>
<feature type="non-terminal residue" evidence="4">
    <location>
        <position position="1"/>
    </location>
</feature>
<evidence type="ECO:0000256" key="1">
    <source>
        <dbReference type="ARBA" id="ARBA00022603"/>
    </source>
</evidence>
<dbReference type="GO" id="GO:0032259">
    <property type="term" value="P:methylation"/>
    <property type="evidence" value="ECO:0007669"/>
    <property type="project" value="UniProtKB-KW"/>
</dbReference>
<feature type="domain" description="Hcy-binding" evidence="3">
    <location>
        <begin position="1"/>
        <end position="240"/>
    </location>
</feature>
<evidence type="ECO:0000256" key="2">
    <source>
        <dbReference type="ARBA" id="ARBA00022679"/>
    </source>
</evidence>
<dbReference type="PANTHER" id="PTHR11103">
    <property type="entry name" value="SLR1189 PROTEIN"/>
    <property type="match status" value="1"/>
</dbReference>
<comment type="caution">
    <text evidence="4">The sequence shown here is derived from an EMBL/GenBank/DDBJ whole genome shotgun (WGS) entry which is preliminary data.</text>
</comment>
<organism evidence="4">
    <name type="scientific">marine sediment metagenome</name>
    <dbReference type="NCBI Taxonomy" id="412755"/>
    <lineage>
        <taxon>unclassified sequences</taxon>
        <taxon>metagenomes</taxon>
        <taxon>ecological metagenomes</taxon>
    </lineage>
</organism>
<dbReference type="AlphaFoldDB" id="A0A0F8WP32"/>
<dbReference type="PROSITE" id="PS50970">
    <property type="entry name" value="HCY"/>
    <property type="match status" value="1"/>
</dbReference>
<dbReference type="GO" id="GO:0008168">
    <property type="term" value="F:methyltransferase activity"/>
    <property type="evidence" value="ECO:0007669"/>
    <property type="project" value="UniProtKB-KW"/>
</dbReference>
<evidence type="ECO:0000313" key="4">
    <source>
        <dbReference type="EMBL" id="KKK58647.1"/>
    </source>
</evidence>
<proteinExistence type="predicted"/>
<keyword evidence="2" id="KW-0808">Transferase</keyword>
<evidence type="ECO:0000259" key="3">
    <source>
        <dbReference type="PROSITE" id="PS50970"/>
    </source>
</evidence>
<dbReference type="Pfam" id="PF02574">
    <property type="entry name" value="S-methyl_trans"/>
    <property type="match status" value="1"/>
</dbReference>
<dbReference type="GO" id="GO:0008270">
    <property type="term" value="F:zinc ion binding"/>
    <property type="evidence" value="ECO:0007669"/>
    <property type="project" value="InterPro"/>
</dbReference>
<dbReference type="Gene3D" id="3.20.20.330">
    <property type="entry name" value="Homocysteine-binding-like domain"/>
    <property type="match status" value="1"/>
</dbReference>
<name>A0A0F8WP32_9ZZZZ</name>
<sequence length="245" mass="26116">PEAVLEIHREYCQAGCNGLTTNTLTMNRIYIETHNVGVNVCEVNKAGTELARQAASEGQYVLGDISSTGQLLEPYGSYKESQFYDSFAEQAEILAESGVDGFIVETMFDLNEALCALRACKGDFSLPVIVSMAFQTEANGGRTIMGNSAEDCARRLGDAGADVIGANCGDLDPEQMSTSLPILTQPNAGKPKLIGDKTIFEMRPEPFAAGMDKCIEAGASLVGGCCGTTPEHIRALADMLNEKNN</sequence>
<dbReference type="InterPro" id="IPR036589">
    <property type="entry name" value="HCY_dom_sf"/>
</dbReference>
<gene>
    <name evidence="4" type="ORF">LCGC14_3042340</name>
</gene>
<protein>
    <recommendedName>
        <fullName evidence="3">Hcy-binding domain-containing protein</fullName>
    </recommendedName>
</protein>
<dbReference type="GO" id="GO:0009086">
    <property type="term" value="P:methionine biosynthetic process"/>
    <property type="evidence" value="ECO:0007669"/>
    <property type="project" value="InterPro"/>
</dbReference>
<dbReference type="PANTHER" id="PTHR11103:SF18">
    <property type="entry name" value="SLR1189 PROTEIN"/>
    <property type="match status" value="1"/>
</dbReference>
<keyword evidence="1" id="KW-0489">Methyltransferase</keyword>
<dbReference type="EMBL" id="LAZR01063871">
    <property type="protein sequence ID" value="KKK58647.1"/>
    <property type="molecule type" value="Genomic_DNA"/>
</dbReference>